<dbReference type="Gene3D" id="3.40.50.2300">
    <property type="match status" value="1"/>
</dbReference>
<dbReference type="AlphaFoldDB" id="A0A8J5NAY3"/>
<dbReference type="SUPFAM" id="SSF53098">
    <property type="entry name" value="Ribonuclease H-like"/>
    <property type="match status" value="1"/>
</dbReference>
<dbReference type="InterPro" id="IPR003165">
    <property type="entry name" value="Piwi"/>
</dbReference>
<dbReference type="InterPro" id="IPR014811">
    <property type="entry name" value="ArgoL1"/>
</dbReference>
<dbReference type="InterPro" id="IPR012337">
    <property type="entry name" value="RNaseH-like_sf"/>
</dbReference>
<evidence type="ECO:0000259" key="3">
    <source>
        <dbReference type="PROSITE" id="PS50822"/>
    </source>
</evidence>
<dbReference type="PROSITE" id="PS50822">
    <property type="entry name" value="PIWI"/>
    <property type="match status" value="1"/>
</dbReference>
<evidence type="ECO:0000259" key="2">
    <source>
        <dbReference type="PROSITE" id="PS50821"/>
    </source>
</evidence>
<dbReference type="Gene3D" id="3.30.420.10">
    <property type="entry name" value="Ribonuclease H-like superfamily/Ribonuclease H"/>
    <property type="match status" value="1"/>
</dbReference>
<dbReference type="InterPro" id="IPR036085">
    <property type="entry name" value="PAZ_dom_sf"/>
</dbReference>
<feature type="non-terminal residue" evidence="4">
    <location>
        <position position="1"/>
    </location>
</feature>
<gene>
    <name evidence="4" type="primary">Ago2-L2</name>
    <name evidence="4" type="ORF">Hamer_G024241</name>
</gene>
<protein>
    <submittedName>
        <fullName evidence="4">Argonaute 2-like 2</fullName>
    </submittedName>
</protein>
<comment type="similarity">
    <text evidence="1">Belongs to the argonaute family.</text>
</comment>
<dbReference type="Pfam" id="PF16487">
    <property type="entry name" value="ArgoMid"/>
    <property type="match status" value="1"/>
</dbReference>
<dbReference type="CDD" id="cd02846">
    <property type="entry name" value="PAZ_argonaute_like"/>
    <property type="match status" value="1"/>
</dbReference>
<evidence type="ECO:0000256" key="1">
    <source>
        <dbReference type="RuleBase" id="RU361178"/>
    </source>
</evidence>
<proteinExistence type="inferred from homology"/>
<dbReference type="SMART" id="SM00949">
    <property type="entry name" value="PAZ"/>
    <property type="match status" value="1"/>
</dbReference>
<dbReference type="InterPro" id="IPR003100">
    <property type="entry name" value="PAZ_dom"/>
</dbReference>
<dbReference type="Pfam" id="PF08699">
    <property type="entry name" value="ArgoL1"/>
    <property type="match status" value="1"/>
</dbReference>
<feature type="domain" description="PAZ" evidence="2">
    <location>
        <begin position="219"/>
        <end position="336"/>
    </location>
</feature>
<sequence length="843" mass="96246">KAHARTQQETHVGTNLNNRWRDSLVLLVLVFYIGLLRDVESHHEVASLGRRAVFEDLKKTYPQVFQNFRVAFDSEKNAYSVNAIPQTKKKGGIEYEVNFKEEGDRTTKFFVTLTKVNEGYLKDLFVAIRKPPEKREDVPQFIFQMIEVMFQHNPSLRYQRVGRNCFYPMGGEFGPSFDIGGGKEALMGFFGSLRPAAWKDGCILLNIDVAHTAFYKDQSVLEYMKEALNFQPHDFNSTLRPDKQRKLAKELRNMRVQVTHSQNKRTYKVTDVGVLGADRQTFPLDTGGGKIKQCTVEKYFLDCYRKKLTYPRLNCLKVGPVQRNIYIPIECCRIAKGQKVPKKLSDSETSQFIRNTAKIPSERLHKIQDIVNQQNLSNDPMMRALEFNISDRPVILDGRVLPAPKIQMNEEFLPYQGVWDARNRNFYLSAKLGCWAVVNYDAGYVKKDFLLEFLGSLRRMGRERGMTIEEPVEIREVRDFYAVNPEVDFANIKKKFPTIEMIMVVLPKSKDVYGRVKKVGDRVLGVITQCIQGLNVRKNQAPTVGNILLKINAKMGGTNNVLGVNSRPIVFSNPVMIMGADVNHPQASDISTPSLAAVVATTDKFASKYAVEVRHQKHRTEMIQDLKEMTKNLLISFYKSTKRKPDRIIMFRDGVSESQFLEVLSYELKAMRAACTELEEGYTPAMTFIVVQKRHHTRLFCQDRDGVGRSKNIPPGTTVDTFITHPTERDFYLCSHQGIQGTSKPTHYHILWDDSDLTMNDLQTLTYAMCHLYSRCTRSVSIPTPAYYAHLVAFRAKVHSHDLCHSETSSSASSGEEGPSDAVMAEATRMDRQKLISSKLYYV</sequence>
<dbReference type="InterPro" id="IPR032473">
    <property type="entry name" value="Argonaute_Mid_dom"/>
</dbReference>
<dbReference type="CDD" id="cd04657">
    <property type="entry name" value="Piwi_ago-like"/>
    <property type="match status" value="1"/>
</dbReference>
<dbReference type="EMBL" id="JAHLQT010003893">
    <property type="protein sequence ID" value="KAG7176184.1"/>
    <property type="molecule type" value="Genomic_DNA"/>
</dbReference>
<dbReference type="InterPro" id="IPR036397">
    <property type="entry name" value="RNaseH_sf"/>
</dbReference>
<keyword evidence="5" id="KW-1185">Reference proteome</keyword>
<comment type="caution">
    <text evidence="4">The sequence shown here is derived from an EMBL/GenBank/DDBJ whole genome shotgun (WGS) entry which is preliminary data.</text>
</comment>
<reference evidence="4" key="1">
    <citation type="journal article" date="2021" name="Sci. Adv.">
        <title>The American lobster genome reveals insights on longevity, neural, and immune adaptations.</title>
        <authorList>
            <person name="Polinski J.M."/>
            <person name="Zimin A.V."/>
            <person name="Clark K.F."/>
            <person name="Kohn A.B."/>
            <person name="Sadowski N."/>
            <person name="Timp W."/>
            <person name="Ptitsyn A."/>
            <person name="Khanna P."/>
            <person name="Romanova D.Y."/>
            <person name="Williams P."/>
            <person name="Greenwood S.J."/>
            <person name="Moroz L.L."/>
            <person name="Walt D.R."/>
            <person name="Bodnar A.G."/>
        </authorList>
    </citation>
    <scope>NUCLEOTIDE SEQUENCE</scope>
    <source>
        <strain evidence="4">GMGI-L3</strain>
    </source>
</reference>
<dbReference type="SUPFAM" id="SSF101690">
    <property type="entry name" value="PAZ domain"/>
    <property type="match status" value="1"/>
</dbReference>
<name>A0A8J5NAY3_HOMAM</name>
<evidence type="ECO:0000313" key="5">
    <source>
        <dbReference type="Proteomes" id="UP000747542"/>
    </source>
</evidence>
<dbReference type="GO" id="GO:0034587">
    <property type="term" value="P:piRNA processing"/>
    <property type="evidence" value="ECO:0007669"/>
    <property type="project" value="UniProtKB-ARBA"/>
</dbReference>
<dbReference type="PROSITE" id="PS50821">
    <property type="entry name" value="PAZ"/>
    <property type="match status" value="1"/>
</dbReference>
<accession>A0A8J5NAY3</accession>
<dbReference type="Proteomes" id="UP000747542">
    <property type="component" value="Unassembled WGS sequence"/>
</dbReference>
<dbReference type="SMART" id="SM00950">
    <property type="entry name" value="Piwi"/>
    <property type="match status" value="1"/>
</dbReference>
<feature type="domain" description="Piwi" evidence="3">
    <location>
        <begin position="501"/>
        <end position="801"/>
    </location>
</feature>
<dbReference type="PANTHER" id="PTHR22891">
    <property type="entry name" value="EUKARYOTIC TRANSLATION INITIATION FACTOR 2C"/>
    <property type="match status" value="1"/>
</dbReference>
<dbReference type="SMART" id="SM01163">
    <property type="entry name" value="DUF1785"/>
    <property type="match status" value="1"/>
</dbReference>
<evidence type="ECO:0000313" key="4">
    <source>
        <dbReference type="EMBL" id="KAG7176184.1"/>
    </source>
</evidence>
<organism evidence="4 5">
    <name type="scientific">Homarus americanus</name>
    <name type="common">American lobster</name>
    <dbReference type="NCBI Taxonomy" id="6706"/>
    <lineage>
        <taxon>Eukaryota</taxon>
        <taxon>Metazoa</taxon>
        <taxon>Ecdysozoa</taxon>
        <taxon>Arthropoda</taxon>
        <taxon>Crustacea</taxon>
        <taxon>Multicrustacea</taxon>
        <taxon>Malacostraca</taxon>
        <taxon>Eumalacostraca</taxon>
        <taxon>Eucarida</taxon>
        <taxon>Decapoda</taxon>
        <taxon>Pleocyemata</taxon>
        <taxon>Astacidea</taxon>
        <taxon>Nephropoidea</taxon>
        <taxon>Nephropidae</taxon>
        <taxon>Homarus</taxon>
    </lineage>
</organism>
<dbReference type="Pfam" id="PF02170">
    <property type="entry name" value="PAZ"/>
    <property type="match status" value="1"/>
</dbReference>
<dbReference type="GO" id="GO:0003723">
    <property type="term" value="F:RNA binding"/>
    <property type="evidence" value="ECO:0007669"/>
    <property type="project" value="InterPro"/>
</dbReference>
<dbReference type="InterPro" id="IPR045246">
    <property type="entry name" value="Piwi_ago-like"/>
</dbReference>
<dbReference type="Gene3D" id="2.170.260.10">
    <property type="entry name" value="paz domain"/>
    <property type="match status" value="1"/>
</dbReference>
<dbReference type="Pfam" id="PF02171">
    <property type="entry name" value="Piwi"/>
    <property type="match status" value="1"/>
</dbReference>